<dbReference type="AlphaFoldDB" id="A0A0L8HY08"/>
<organism evidence="2">
    <name type="scientific">Octopus bimaculoides</name>
    <name type="common">California two-spotted octopus</name>
    <dbReference type="NCBI Taxonomy" id="37653"/>
    <lineage>
        <taxon>Eukaryota</taxon>
        <taxon>Metazoa</taxon>
        <taxon>Spiralia</taxon>
        <taxon>Lophotrochozoa</taxon>
        <taxon>Mollusca</taxon>
        <taxon>Cephalopoda</taxon>
        <taxon>Coleoidea</taxon>
        <taxon>Octopodiformes</taxon>
        <taxon>Octopoda</taxon>
        <taxon>Incirrata</taxon>
        <taxon>Octopodidae</taxon>
        <taxon>Octopus</taxon>
    </lineage>
</organism>
<proteinExistence type="predicted"/>
<feature type="domain" description="DNA helicase Pif1-like 2B" evidence="1">
    <location>
        <begin position="85"/>
        <end position="121"/>
    </location>
</feature>
<dbReference type="InterPro" id="IPR027417">
    <property type="entry name" value="P-loop_NTPase"/>
</dbReference>
<dbReference type="InterPro" id="IPR049163">
    <property type="entry name" value="Pif1-like_2B_dom"/>
</dbReference>
<reference evidence="2" key="1">
    <citation type="submission" date="2015-07" db="EMBL/GenBank/DDBJ databases">
        <title>MeaNS - Measles Nucleotide Surveillance Program.</title>
        <authorList>
            <person name="Tran T."/>
            <person name="Druce J."/>
        </authorList>
    </citation>
    <scope>NUCLEOTIDE SEQUENCE</scope>
    <source>
        <strain evidence="2">UCB-OBI-ISO-001</strain>
        <tissue evidence="2">Gonad</tissue>
    </source>
</reference>
<gene>
    <name evidence="2" type="ORF">OCBIM_22002790mg</name>
</gene>
<name>A0A0L8HY08_OCTBM</name>
<protein>
    <recommendedName>
        <fullName evidence="1">DNA helicase Pif1-like 2B domain-containing protein</fullName>
    </recommendedName>
</protein>
<sequence>MHSISTNKTMTNASKLLDVSNGSLPLDVNCLVDISTIGNYVSSPEELCTAVYPNLSTNYISHEWMCERAILAPTNATAQALNTCLLCQLPTQDLKLGCPIILLRNLEPPQLCNGTHLAVKQMLDNALEATIITGRGIDKSAFIPRVPLIPTDCVFAMKRVQFPIRLSFAMTINKAQVVGLDLNTPCFSHGHLYVECSRVGNLANLFYYTPKRLTKNVVYKAALQ</sequence>
<dbReference type="Pfam" id="PF21530">
    <property type="entry name" value="Pif1_2B_dom"/>
    <property type="match status" value="1"/>
</dbReference>
<dbReference type="EMBL" id="KQ417037">
    <property type="protein sequence ID" value="KOF94069.1"/>
    <property type="molecule type" value="Genomic_DNA"/>
</dbReference>
<dbReference type="SUPFAM" id="SSF52540">
    <property type="entry name" value="P-loop containing nucleoside triphosphate hydrolases"/>
    <property type="match status" value="1"/>
</dbReference>
<dbReference type="OrthoDB" id="3353471at2759"/>
<dbReference type="GO" id="GO:0006260">
    <property type="term" value="P:DNA replication"/>
    <property type="evidence" value="ECO:0007669"/>
    <property type="project" value="TreeGrafter"/>
</dbReference>
<accession>A0A0L8HY08</accession>
<dbReference type="PANTHER" id="PTHR23274:SF51">
    <property type="entry name" value="OS03G0423850 PROTEIN"/>
    <property type="match status" value="1"/>
</dbReference>
<dbReference type="PANTHER" id="PTHR23274">
    <property type="entry name" value="DNA HELICASE-RELATED"/>
    <property type="match status" value="1"/>
</dbReference>
<evidence type="ECO:0000313" key="2">
    <source>
        <dbReference type="EMBL" id="KOF94069.1"/>
    </source>
</evidence>
<dbReference type="GO" id="GO:0005657">
    <property type="term" value="C:replication fork"/>
    <property type="evidence" value="ECO:0007669"/>
    <property type="project" value="TreeGrafter"/>
</dbReference>
<evidence type="ECO:0000259" key="1">
    <source>
        <dbReference type="Pfam" id="PF21530"/>
    </source>
</evidence>